<dbReference type="InterPro" id="IPR037050">
    <property type="entry name" value="DUF1254_sf"/>
</dbReference>
<dbReference type="Proteomes" id="UP001208041">
    <property type="component" value="Unassembled WGS sequence"/>
</dbReference>
<evidence type="ECO:0000313" key="3">
    <source>
        <dbReference type="EMBL" id="MCV6825780.1"/>
    </source>
</evidence>
<evidence type="ECO:0000259" key="1">
    <source>
        <dbReference type="Pfam" id="PF06742"/>
    </source>
</evidence>
<keyword evidence="4" id="KW-1185">Reference proteome</keyword>
<evidence type="ECO:0000259" key="2">
    <source>
        <dbReference type="Pfam" id="PF06863"/>
    </source>
</evidence>
<dbReference type="Gene3D" id="2.60.120.600">
    <property type="entry name" value="Domain of unknown function DUF1214, C-terminal domain"/>
    <property type="match status" value="1"/>
</dbReference>
<dbReference type="AlphaFoldDB" id="A0AAE3LUT8"/>
<proteinExistence type="predicted"/>
<dbReference type="PANTHER" id="PTHR36509:SF2">
    <property type="entry name" value="BLL3101 PROTEIN"/>
    <property type="match status" value="1"/>
</dbReference>
<reference evidence="3" key="1">
    <citation type="submission" date="2022-10" db="EMBL/GenBank/DDBJ databases">
        <authorList>
            <person name="Yue Y."/>
        </authorList>
    </citation>
    <scope>NUCLEOTIDE SEQUENCE</scope>
    <source>
        <strain evidence="3">Z654</strain>
    </source>
</reference>
<sequence>MLYNYQTLYNQTQDAMDAGYIGGFSEYRHYSHPYSPKDTDIVTPNNDTTYSWAWLDLRREPIVFETPDLDEGRYNVFQWVDLYTHVFASPGSRLNGDEGKTFLFVGPDWDGDVPDSIDEVLKSETDFVGTLTRTSIVGVDDIPAVKAIQHGYRFTPLSAYVGKKPPAPAPEPNFPVWHGALAQSPAFITYLNFLLGHVDPHPDDAEALASFEAIGISPGAVFDASALDKETHDAIQSGIDAALKRLEDRTATNKDNIGLFGSRAYLGTDYESRAVGAMIGIYGQNEEEAVYFSYSADTDGNPLDGSKTYTMKFDQQPEVSEFWSLTMYNLPQRLLVDNEIDRYSIGDRTEGLVTDGDGLTITLGPDDPGEGQNWLPTPDGPFFMVMRMYGPGQSVVEGTWPRPEPGLSSN</sequence>
<dbReference type="EMBL" id="JAOYFC010000004">
    <property type="protein sequence ID" value="MCV6825780.1"/>
    <property type="molecule type" value="Genomic_DNA"/>
</dbReference>
<organism evidence="3 4">
    <name type="scientific">Halocynthiibacter halioticoli</name>
    <dbReference type="NCBI Taxonomy" id="2986804"/>
    <lineage>
        <taxon>Bacteria</taxon>
        <taxon>Pseudomonadati</taxon>
        <taxon>Pseudomonadota</taxon>
        <taxon>Alphaproteobacteria</taxon>
        <taxon>Rhodobacterales</taxon>
        <taxon>Paracoccaceae</taxon>
        <taxon>Halocynthiibacter</taxon>
    </lineage>
</organism>
<gene>
    <name evidence="3" type="ORF">OH136_14560</name>
</gene>
<dbReference type="InterPro" id="IPR037049">
    <property type="entry name" value="DUF1214_C_sf"/>
</dbReference>
<accession>A0AAE3LUT8</accession>
<protein>
    <submittedName>
        <fullName evidence="3">DUF1254 domain-containing protein</fullName>
    </submittedName>
</protein>
<dbReference type="InterPro" id="IPR010679">
    <property type="entry name" value="DUF1254"/>
</dbReference>
<evidence type="ECO:0000313" key="4">
    <source>
        <dbReference type="Proteomes" id="UP001208041"/>
    </source>
</evidence>
<dbReference type="PANTHER" id="PTHR36509">
    <property type="entry name" value="BLL3101 PROTEIN"/>
    <property type="match status" value="1"/>
</dbReference>
<feature type="domain" description="DUF1214" evidence="1">
    <location>
        <begin position="288"/>
        <end position="392"/>
    </location>
</feature>
<dbReference type="SUPFAM" id="SSF160935">
    <property type="entry name" value="VPA0735-like"/>
    <property type="match status" value="1"/>
</dbReference>
<dbReference type="InterPro" id="IPR010621">
    <property type="entry name" value="DUF1214"/>
</dbReference>
<dbReference type="Pfam" id="PF06863">
    <property type="entry name" value="DUF1254"/>
    <property type="match status" value="1"/>
</dbReference>
<name>A0AAE3LUT8_9RHOB</name>
<dbReference type="Gene3D" id="2.60.40.1610">
    <property type="entry name" value="Domain of unknown function DUF1254"/>
    <property type="match status" value="1"/>
</dbReference>
<feature type="domain" description="DUF1254" evidence="2">
    <location>
        <begin position="27"/>
        <end position="156"/>
    </location>
</feature>
<dbReference type="RefSeq" id="WP_263954731.1">
    <property type="nucleotide sequence ID" value="NZ_JAOYFC010000004.1"/>
</dbReference>
<dbReference type="Pfam" id="PF06742">
    <property type="entry name" value="DUF1214"/>
    <property type="match status" value="1"/>
</dbReference>
<comment type="caution">
    <text evidence="3">The sequence shown here is derived from an EMBL/GenBank/DDBJ whole genome shotgun (WGS) entry which is preliminary data.</text>
</comment>